<proteinExistence type="predicted"/>
<keyword evidence="1" id="KW-0472">Membrane</keyword>
<protein>
    <submittedName>
        <fullName evidence="2">Uncharacterized protein</fullName>
    </submittedName>
</protein>
<reference evidence="2" key="1">
    <citation type="journal article" date="2018" name="Genome Biol.">
        <title>SKESA: strategic k-mer extension for scrupulous assemblies.</title>
        <authorList>
            <person name="Souvorov A."/>
            <person name="Agarwala R."/>
            <person name="Lipman D.J."/>
        </authorList>
    </citation>
    <scope>NUCLEOTIDE SEQUENCE</scope>
    <source>
        <strain evidence="2">Salmonella enterica</strain>
    </source>
</reference>
<keyword evidence="1" id="KW-1133">Transmembrane helix</keyword>
<sequence length="87" mass="9951">MILISLSNVLLTILLLTTLILTVKRVKSTIDFYYSDYLDIAKEKNIDKSAMRYLDKTLSYHLETAFYALLSSISLILIMINQGMLSI</sequence>
<keyword evidence="1" id="KW-0812">Transmembrane</keyword>
<organism evidence="2">
    <name type="scientific">Salmonella enterica subsp. enterica serovar Agona</name>
    <dbReference type="NCBI Taxonomy" id="58095"/>
    <lineage>
        <taxon>Bacteria</taxon>
        <taxon>Pseudomonadati</taxon>
        <taxon>Pseudomonadota</taxon>
        <taxon>Gammaproteobacteria</taxon>
        <taxon>Enterobacterales</taxon>
        <taxon>Enterobacteriaceae</taxon>
        <taxon>Salmonella</taxon>
    </lineage>
</organism>
<feature type="transmembrane region" description="Helical" evidence="1">
    <location>
        <begin position="65"/>
        <end position="85"/>
    </location>
</feature>
<gene>
    <name evidence="2" type="ORF">GBX08_23045</name>
</gene>
<accession>A0A6X7S2Z8</accession>
<name>A0A6X7S2Z8_SALET</name>
<evidence type="ECO:0000313" key="2">
    <source>
        <dbReference type="EMBL" id="HAB1572837.1"/>
    </source>
</evidence>
<comment type="caution">
    <text evidence="2">The sequence shown here is derived from an EMBL/GenBank/DDBJ whole genome shotgun (WGS) entry which is preliminary data.</text>
</comment>
<dbReference type="AlphaFoldDB" id="A0A6X7S2Z8"/>
<evidence type="ECO:0000256" key="1">
    <source>
        <dbReference type="SAM" id="Phobius"/>
    </source>
</evidence>
<dbReference type="EMBL" id="DAAFUE010000023">
    <property type="protein sequence ID" value="HAB1572837.1"/>
    <property type="molecule type" value="Genomic_DNA"/>
</dbReference>
<reference evidence="2" key="2">
    <citation type="submission" date="2019-10" db="EMBL/GenBank/DDBJ databases">
        <authorList>
            <consortium name="NCBI Pathogen Detection Project"/>
        </authorList>
    </citation>
    <scope>NUCLEOTIDE SEQUENCE</scope>
    <source>
        <strain evidence="2">Salmonella enterica</strain>
    </source>
</reference>